<dbReference type="PANTHER" id="PTHR43477">
    <property type="entry name" value="DIHYDROANTICAPSIN 7-DEHYDROGENASE"/>
    <property type="match status" value="1"/>
</dbReference>
<organism evidence="3 4">
    <name type="scientific">Actinomadura meridiana</name>
    <dbReference type="NCBI Taxonomy" id="559626"/>
    <lineage>
        <taxon>Bacteria</taxon>
        <taxon>Bacillati</taxon>
        <taxon>Actinomycetota</taxon>
        <taxon>Actinomycetes</taxon>
        <taxon>Streptosporangiales</taxon>
        <taxon>Thermomonosporaceae</taxon>
        <taxon>Actinomadura</taxon>
    </lineage>
</organism>
<proteinExistence type="inferred from homology"/>
<dbReference type="Proteomes" id="UP001501710">
    <property type="component" value="Unassembled WGS sequence"/>
</dbReference>
<dbReference type="PRINTS" id="PR00081">
    <property type="entry name" value="GDHRDH"/>
</dbReference>
<dbReference type="SUPFAM" id="SSF51735">
    <property type="entry name" value="NAD(P)-binding Rossmann-fold domains"/>
    <property type="match status" value="1"/>
</dbReference>
<protein>
    <submittedName>
        <fullName evidence="3">Glucose 1-dehydrogenase</fullName>
    </submittedName>
</protein>
<dbReference type="PRINTS" id="PR00080">
    <property type="entry name" value="SDRFAMILY"/>
</dbReference>
<gene>
    <name evidence="3" type="ORF">GCM10022254_71830</name>
</gene>
<dbReference type="InterPro" id="IPR002347">
    <property type="entry name" value="SDR_fam"/>
</dbReference>
<evidence type="ECO:0000313" key="4">
    <source>
        <dbReference type="Proteomes" id="UP001501710"/>
    </source>
</evidence>
<accession>A0ABP8CPE9</accession>
<dbReference type="InterPro" id="IPR051122">
    <property type="entry name" value="SDR_DHRS6-like"/>
</dbReference>
<dbReference type="Pfam" id="PF13561">
    <property type="entry name" value="adh_short_C2"/>
    <property type="match status" value="1"/>
</dbReference>
<dbReference type="PANTHER" id="PTHR43477:SF1">
    <property type="entry name" value="DIHYDROANTICAPSIN 7-DEHYDROGENASE"/>
    <property type="match status" value="1"/>
</dbReference>
<name>A0ABP8CPE9_9ACTN</name>
<keyword evidence="2" id="KW-0560">Oxidoreductase</keyword>
<comment type="caution">
    <text evidence="3">The sequence shown here is derived from an EMBL/GenBank/DDBJ whole genome shotgun (WGS) entry which is preliminary data.</text>
</comment>
<dbReference type="InterPro" id="IPR036291">
    <property type="entry name" value="NAD(P)-bd_dom_sf"/>
</dbReference>
<dbReference type="Gene3D" id="3.40.50.720">
    <property type="entry name" value="NAD(P)-binding Rossmann-like Domain"/>
    <property type="match status" value="1"/>
</dbReference>
<dbReference type="EMBL" id="BAABAS010000029">
    <property type="protein sequence ID" value="GAA4241745.1"/>
    <property type="molecule type" value="Genomic_DNA"/>
</dbReference>
<comment type="similarity">
    <text evidence="1">Belongs to the short-chain dehydrogenases/reductases (SDR) family.</text>
</comment>
<dbReference type="CDD" id="cd05233">
    <property type="entry name" value="SDR_c"/>
    <property type="match status" value="1"/>
</dbReference>
<evidence type="ECO:0000256" key="2">
    <source>
        <dbReference type="ARBA" id="ARBA00023002"/>
    </source>
</evidence>
<evidence type="ECO:0000256" key="1">
    <source>
        <dbReference type="ARBA" id="ARBA00006484"/>
    </source>
</evidence>
<sequence length="282" mass="29404">MTGRLDGRVTERLDGRAAGRLDGRAVIVTGAGSVGPGWGNGRATTVVFAAEGARVLAVDRDPEALARTLDLVGENGGEAVAHECDVTDGDAVRAMVEACRASFGRVDVLVNNVGGSHPGGPAELDEQTWHAQLDANLTTAFLACKHVIPVMREQGSGAIVNVASTSGIRYTGSPQAAYAAAKAGVVQLSRVTAVQHAADGIRVNTVIPGQLHTPLVEARLAGQRADGDIEELLRQRQRRIPLGFMGDGRDTAYAALFLASDEARFITGTELIVDGGMTARCD</sequence>
<keyword evidence="4" id="KW-1185">Reference proteome</keyword>
<evidence type="ECO:0000313" key="3">
    <source>
        <dbReference type="EMBL" id="GAA4241745.1"/>
    </source>
</evidence>
<reference evidence="4" key="1">
    <citation type="journal article" date="2019" name="Int. J. Syst. Evol. Microbiol.">
        <title>The Global Catalogue of Microorganisms (GCM) 10K type strain sequencing project: providing services to taxonomists for standard genome sequencing and annotation.</title>
        <authorList>
            <consortium name="The Broad Institute Genomics Platform"/>
            <consortium name="The Broad Institute Genome Sequencing Center for Infectious Disease"/>
            <person name="Wu L."/>
            <person name="Ma J."/>
        </authorList>
    </citation>
    <scope>NUCLEOTIDE SEQUENCE [LARGE SCALE GENOMIC DNA]</scope>
    <source>
        <strain evidence="4">JCM 17440</strain>
    </source>
</reference>